<sequence>MSRPCLKRLLRDLKEVLQHPLPDVVARPLENSLLIWHGNVRGREGAFKGCVIHFVLVFSERYPQEAPQVRLYQAIPHPNVFRTAAIGLSFRPSCWMRTCSMNTKRCCQRQRELTASSAADWEHTYALQATAVMEDLQCFFTKAPFTEQILGVPLRFTTNPKTKVIDYIEAGLDLVSQEAVRHLGVTKTLAGDAIQGFLPLYLTHAHFELVKAGRSLDRALSLLAPEAIAPGRKTPSFGNFLNVMPKMLNTAIVLLMDQGVAASDRALITYCGLHRLFLALAEDFGLLHPAAEKLDR</sequence>
<reference evidence="2 3" key="1">
    <citation type="journal article" date="2024" name="Nat. Commun.">
        <title>Phylogenomics reveals the evolutionary origins of lichenization in chlorophyte algae.</title>
        <authorList>
            <person name="Puginier C."/>
            <person name="Libourel C."/>
            <person name="Otte J."/>
            <person name="Skaloud P."/>
            <person name="Haon M."/>
            <person name="Grisel S."/>
            <person name="Petersen M."/>
            <person name="Berrin J.G."/>
            <person name="Delaux P.M."/>
            <person name="Dal Grande F."/>
            <person name="Keller J."/>
        </authorList>
    </citation>
    <scope>NUCLEOTIDE SEQUENCE [LARGE SCALE GENOMIC DNA]</scope>
    <source>
        <strain evidence="2 3">SAG 2523</strain>
    </source>
</reference>
<dbReference type="InterPro" id="IPR000608">
    <property type="entry name" value="UBC"/>
</dbReference>
<evidence type="ECO:0000313" key="2">
    <source>
        <dbReference type="EMBL" id="KAK9843850.1"/>
    </source>
</evidence>
<name>A0AAW1SCG0_9CHLO</name>
<dbReference type="Proteomes" id="UP001485043">
    <property type="component" value="Unassembled WGS sequence"/>
</dbReference>
<dbReference type="EMBL" id="JALJOV010001675">
    <property type="protein sequence ID" value="KAK9843850.1"/>
    <property type="molecule type" value="Genomic_DNA"/>
</dbReference>
<gene>
    <name evidence="2" type="ORF">WJX84_001630</name>
</gene>
<dbReference type="PANTHER" id="PTHR24067">
    <property type="entry name" value="UBIQUITIN-CONJUGATING ENZYME E2"/>
    <property type="match status" value="1"/>
</dbReference>
<dbReference type="PROSITE" id="PS50127">
    <property type="entry name" value="UBC_2"/>
    <property type="match status" value="1"/>
</dbReference>
<protein>
    <recommendedName>
        <fullName evidence="1">UBC core domain-containing protein</fullName>
    </recommendedName>
</protein>
<organism evidence="2 3">
    <name type="scientific">Apatococcus fuscideae</name>
    <dbReference type="NCBI Taxonomy" id="2026836"/>
    <lineage>
        <taxon>Eukaryota</taxon>
        <taxon>Viridiplantae</taxon>
        <taxon>Chlorophyta</taxon>
        <taxon>core chlorophytes</taxon>
        <taxon>Trebouxiophyceae</taxon>
        <taxon>Chlorellales</taxon>
        <taxon>Chlorellaceae</taxon>
        <taxon>Apatococcus</taxon>
    </lineage>
</organism>
<dbReference type="SUPFAM" id="SSF54495">
    <property type="entry name" value="UBC-like"/>
    <property type="match status" value="1"/>
</dbReference>
<keyword evidence="3" id="KW-1185">Reference proteome</keyword>
<accession>A0AAW1SCG0</accession>
<dbReference type="Pfam" id="PF00179">
    <property type="entry name" value="UQ_con"/>
    <property type="match status" value="1"/>
</dbReference>
<dbReference type="InterPro" id="IPR016135">
    <property type="entry name" value="UBQ-conjugating_enzyme/RWD"/>
</dbReference>
<evidence type="ECO:0000259" key="1">
    <source>
        <dbReference type="PROSITE" id="PS50127"/>
    </source>
</evidence>
<dbReference type="InterPro" id="IPR050113">
    <property type="entry name" value="Ub_conjugating_enzyme"/>
</dbReference>
<dbReference type="Gene3D" id="3.10.110.10">
    <property type="entry name" value="Ubiquitin Conjugating Enzyme"/>
    <property type="match status" value="1"/>
</dbReference>
<evidence type="ECO:0000313" key="3">
    <source>
        <dbReference type="Proteomes" id="UP001485043"/>
    </source>
</evidence>
<dbReference type="AlphaFoldDB" id="A0AAW1SCG0"/>
<dbReference type="CDD" id="cd23955">
    <property type="entry name" value="UBCc_invertebrate"/>
    <property type="match status" value="1"/>
</dbReference>
<feature type="domain" description="UBC core" evidence="1">
    <location>
        <begin position="4"/>
        <end position="158"/>
    </location>
</feature>
<proteinExistence type="predicted"/>
<comment type="caution">
    <text evidence="2">The sequence shown here is derived from an EMBL/GenBank/DDBJ whole genome shotgun (WGS) entry which is preliminary data.</text>
</comment>